<dbReference type="SUPFAM" id="SSF101908">
    <property type="entry name" value="Putative isomerase YbhE"/>
    <property type="match status" value="1"/>
</dbReference>
<comment type="caution">
    <text evidence="1">The sequence shown here is derived from an EMBL/GenBank/DDBJ whole genome shotgun (WGS) entry which is preliminary data.</text>
</comment>
<reference evidence="1" key="1">
    <citation type="submission" date="2020-10" db="EMBL/GenBank/DDBJ databases">
        <authorList>
            <person name="Gilroy R."/>
        </authorList>
    </citation>
    <scope>NUCLEOTIDE SEQUENCE</scope>
    <source>
        <strain evidence="1">6919</strain>
    </source>
</reference>
<protein>
    <submittedName>
        <fullName evidence="1">Uncharacterized protein</fullName>
    </submittedName>
</protein>
<organism evidence="1 2">
    <name type="scientific">Candidatus Limisoma faecipullorum</name>
    <dbReference type="NCBI Taxonomy" id="2840854"/>
    <lineage>
        <taxon>Bacteria</taxon>
        <taxon>Pseudomonadati</taxon>
        <taxon>Bacteroidota</taxon>
        <taxon>Bacteroidia</taxon>
        <taxon>Bacteroidales</taxon>
        <taxon>Candidatus Limisoma</taxon>
    </lineage>
</organism>
<evidence type="ECO:0000313" key="2">
    <source>
        <dbReference type="Proteomes" id="UP000823598"/>
    </source>
</evidence>
<dbReference type="EMBL" id="JADIMC010000070">
    <property type="protein sequence ID" value="MBO8476594.1"/>
    <property type="molecule type" value="Genomic_DNA"/>
</dbReference>
<dbReference type="Proteomes" id="UP000823598">
    <property type="component" value="Unassembled WGS sequence"/>
</dbReference>
<dbReference type="AlphaFoldDB" id="A0A9D9IPC5"/>
<dbReference type="Gene3D" id="2.60.40.3620">
    <property type="match status" value="1"/>
</dbReference>
<accession>A0A9D9IPC5</accession>
<proteinExistence type="predicted"/>
<reference evidence="1" key="2">
    <citation type="journal article" date="2021" name="PeerJ">
        <title>Extensive microbial diversity within the chicken gut microbiome revealed by metagenomics and culture.</title>
        <authorList>
            <person name="Gilroy R."/>
            <person name="Ravi A."/>
            <person name="Getino M."/>
            <person name="Pursley I."/>
            <person name="Horton D.L."/>
            <person name="Alikhan N.F."/>
            <person name="Baker D."/>
            <person name="Gharbi K."/>
            <person name="Hall N."/>
            <person name="Watson M."/>
            <person name="Adriaenssens E.M."/>
            <person name="Foster-Nyarko E."/>
            <person name="Jarju S."/>
            <person name="Secka A."/>
            <person name="Antonio M."/>
            <person name="Oren A."/>
            <person name="Chaudhuri R.R."/>
            <person name="La Ragione R."/>
            <person name="Hildebrand F."/>
            <person name="Pallen M.J."/>
        </authorList>
    </citation>
    <scope>NUCLEOTIDE SEQUENCE</scope>
    <source>
        <strain evidence="1">6919</strain>
    </source>
</reference>
<sequence>FDGKVWTNNKTASKLIYWDENGKTELEIGAGGTGIAVDGAGNIIVSNAFAGAGASTNFVILPAGGDALQNLTVTMPSGAAAGRMDFMGRANGNIMSAEGGAVYLCPSGSASVAKIFIANGAQVAEKSKAITAIVACGSDGIAVPLDNNPEGDNFLARPARNQSTFSYYTDGVPTAYVEAGSNLTAAGDAVVLNGVTYTIEPAGTNYCDGFQIVDRSTNEVVATHEEEFSTSAATPNQNALAVEKVDEYTANIYQYVPGQLVAKYTFSLPKPVLLEARNAYAYDIKVEHHTGNHVVSYRLNAPASQVKVQLWADGEVVKEYDGTTIAQYTDENKTAVNNLNTVTIPAADVPEDTKVSFRVAVTSEALTEAAVAEKAYRFYHPAGVAIDNNTDSPYFGRLYMTEAMPSTSATYHSYGEGNGQGLYIFDQMLNPVTNAEGSYAFKGGQTFQEKFTNGTTSYDPRKVRITEDGRVLLSGQNENGVALWEVNPEDLNADFKPIISGTPNGYDIQTADGQFMAAPNVSMDVKGKGSNLKVLMLSNNNGGQFAYGGYRTDEYDLGTATEWTTAPSRNIAALSGKYTITHTNTTVLYDNEGGIWYANSRATATADEPTLVHINAAGEEDYKVEDGGGLYYGGGGIAFNHDFTRLAIGTGSNTITVYAVSKDADGKPVLTEEFNFETTIGRNCNDIAWDIADNLYIVGNSGEWLKSFSLPRESGEVVVAAPSKYDVSITSDEYPAELFIIGGVTDPVWSPETGIKMKKGEEGVYTAQITTNAVTDNIGIVSVLDADWETVNANRWGFAEDNATVALGTAMPIVKGTGAICIGAVGTFDVTVDLKNMTILVEGEPVVEYPETLYIIGNVTEDVVFLPNVGKELVKDADANVYRAEDIQIYDNGESGYGYFAFVEQLGADEEDWNTVNANRFGPAVSDTEITDGVAAEIGNNGDTSYKAKAAIYDIVVDLEAGTVTLTEVEGGVEDVEDVVAVVAGRGEIRIVGEPATGVSIYGINGQAVALNSNERVFNVAAGVYVVVVDGKTEKVMVR</sequence>
<evidence type="ECO:0000313" key="1">
    <source>
        <dbReference type="EMBL" id="MBO8476594.1"/>
    </source>
</evidence>
<feature type="non-terminal residue" evidence="1">
    <location>
        <position position="1"/>
    </location>
</feature>
<gene>
    <name evidence="1" type="ORF">IAB88_06335</name>
</gene>
<name>A0A9D9IPC5_9BACT</name>